<feature type="domain" description="N-acetyltransferase" evidence="1">
    <location>
        <begin position="20"/>
        <end position="181"/>
    </location>
</feature>
<reference evidence="2" key="1">
    <citation type="submission" date="2018-05" db="EMBL/GenBank/DDBJ databases">
        <authorList>
            <person name="Lanie J.A."/>
            <person name="Ng W.-L."/>
            <person name="Kazmierczak K.M."/>
            <person name="Andrzejewski T.M."/>
            <person name="Davidsen T.M."/>
            <person name="Wayne K.J."/>
            <person name="Tettelin H."/>
            <person name="Glass J.I."/>
            <person name="Rusch D."/>
            <person name="Podicherti R."/>
            <person name="Tsui H.-C.T."/>
            <person name="Winkler M.E."/>
        </authorList>
    </citation>
    <scope>NUCLEOTIDE SEQUENCE</scope>
</reference>
<evidence type="ECO:0000259" key="1">
    <source>
        <dbReference type="PROSITE" id="PS51186"/>
    </source>
</evidence>
<sequence>MSLYRNPNLPFRPPLRSENLVLRPLERMDAPVITKLAGDWEVARWTLDIPHPFDAIMARDFIAWAQEELHTQRRFFFAMVTRATGELVGVISLTCNSAGEGEIGYWVGRPYQGRGYAREAAATIICVGFEALALRRVVAACHPDNEPSWRVLEHCGMRFVDAIQRWSVARRATFDLSLYAVD</sequence>
<organism evidence="2">
    <name type="scientific">marine metagenome</name>
    <dbReference type="NCBI Taxonomy" id="408172"/>
    <lineage>
        <taxon>unclassified sequences</taxon>
        <taxon>metagenomes</taxon>
        <taxon>ecological metagenomes</taxon>
    </lineage>
</organism>
<dbReference type="PANTHER" id="PTHR43792">
    <property type="entry name" value="GNAT FAMILY, PUTATIVE (AFU_ORTHOLOGUE AFUA_3G00765)-RELATED-RELATED"/>
    <property type="match status" value="1"/>
</dbReference>
<proteinExistence type="predicted"/>
<dbReference type="Pfam" id="PF13302">
    <property type="entry name" value="Acetyltransf_3"/>
    <property type="match status" value="1"/>
</dbReference>
<dbReference type="PANTHER" id="PTHR43792:SF1">
    <property type="entry name" value="N-ACETYLTRANSFERASE DOMAIN-CONTAINING PROTEIN"/>
    <property type="match status" value="1"/>
</dbReference>
<feature type="non-terminal residue" evidence="2">
    <location>
        <position position="182"/>
    </location>
</feature>
<dbReference type="Gene3D" id="3.40.630.30">
    <property type="match status" value="1"/>
</dbReference>
<evidence type="ECO:0000313" key="2">
    <source>
        <dbReference type="EMBL" id="SVD38692.1"/>
    </source>
</evidence>
<dbReference type="InterPro" id="IPR051531">
    <property type="entry name" value="N-acetyltransferase"/>
</dbReference>
<accession>A0A382UWP8</accession>
<dbReference type="AlphaFoldDB" id="A0A382UWP8"/>
<dbReference type="InterPro" id="IPR000182">
    <property type="entry name" value="GNAT_dom"/>
</dbReference>
<dbReference type="PROSITE" id="PS51186">
    <property type="entry name" value="GNAT"/>
    <property type="match status" value="1"/>
</dbReference>
<gene>
    <name evidence="2" type="ORF">METZ01_LOCUS391546</name>
</gene>
<dbReference type="GO" id="GO:0016747">
    <property type="term" value="F:acyltransferase activity, transferring groups other than amino-acyl groups"/>
    <property type="evidence" value="ECO:0007669"/>
    <property type="project" value="InterPro"/>
</dbReference>
<protein>
    <recommendedName>
        <fullName evidence="1">N-acetyltransferase domain-containing protein</fullName>
    </recommendedName>
</protein>
<name>A0A382UWP8_9ZZZZ</name>
<dbReference type="SUPFAM" id="SSF55729">
    <property type="entry name" value="Acyl-CoA N-acyltransferases (Nat)"/>
    <property type="match status" value="1"/>
</dbReference>
<dbReference type="InterPro" id="IPR016181">
    <property type="entry name" value="Acyl_CoA_acyltransferase"/>
</dbReference>
<dbReference type="EMBL" id="UINC01147391">
    <property type="protein sequence ID" value="SVD38692.1"/>
    <property type="molecule type" value="Genomic_DNA"/>
</dbReference>